<keyword evidence="2" id="KW-1185">Reference proteome</keyword>
<evidence type="ECO:0000313" key="2">
    <source>
        <dbReference type="Proteomes" id="UP000078200"/>
    </source>
</evidence>
<reference evidence="1" key="1">
    <citation type="submission" date="2020-05" db="UniProtKB">
        <authorList>
            <consortium name="EnsemblMetazoa"/>
        </authorList>
    </citation>
    <scope>IDENTIFICATION</scope>
    <source>
        <strain evidence="1">TTRI</strain>
    </source>
</reference>
<organism evidence="1 2">
    <name type="scientific">Glossina austeni</name>
    <name type="common">Savannah tsetse fly</name>
    <dbReference type="NCBI Taxonomy" id="7395"/>
    <lineage>
        <taxon>Eukaryota</taxon>
        <taxon>Metazoa</taxon>
        <taxon>Ecdysozoa</taxon>
        <taxon>Arthropoda</taxon>
        <taxon>Hexapoda</taxon>
        <taxon>Insecta</taxon>
        <taxon>Pterygota</taxon>
        <taxon>Neoptera</taxon>
        <taxon>Endopterygota</taxon>
        <taxon>Diptera</taxon>
        <taxon>Brachycera</taxon>
        <taxon>Muscomorpha</taxon>
        <taxon>Hippoboscoidea</taxon>
        <taxon>Glossinidae</taxon>
        <taxon>Glossina</taxon>
    </lineage>
</organism>
<evidence type="ECO:0000313" key="1">
    <source>
        <dbReference type="EnsemblMetazoa" id="GAUT048524-PA"/>
    </source>
</evidence>
<dbReference type="Proteomes" id="UP000078200">
    <property type="component" value="Unassembled WGS sequence"/>
</dbReference>
<accession>A0A1A9VUY9</accession>
<name>A0A1A9VUY9_GLOAU</name>
<dbReference type="VEuPathDB" id="VectorBase:GAUT048524"/>
<sequence length="130" mass="14942">MDHMPAFPWSNYAQLIHCTTIRNTAALMDKMFKFRFKNILRDICVTTLTMLEVACSSMVLRNSFIDILQFSSLFSFFRVTFQIVSKLSTSTRLKICRNCSFERNISKSLGPKPNCNGIPGRIIDKFGNNK</sequence>
<proteinExistence type="predicted"/>
<dbReference type="EnsemblMetazoa" id="GAUT048524-RA">
    <property type="protein sequence ID" value="GAUT048524-PA"/>
    <property type="gene ID" value="GAUT048524"/>
</dbReference>
<dbReference type="AlphaFoldDB" id="A0A1A9VUY9"/>
<protein>
    <submittedName>
        <fullName evidence="1">Uncharacterized protein</fullName>
    </submittedName>
</protein>